<protein>
    <submittedName>
        <fullName evidence="1">Uncharacterized protein</fullName>
    </submittedName>
</protein>
<gene>
    <name evidence="1" type="ORF">GOP47_0014351</name>
</gene>
<dbReference type="Proteomes" id="UP000886520">
    <property type="component" value="Chromosome 14"/>
</dbReference>
<proteinExistence type="predicted"/>
<dbReference type="AlphaFoldDB" id="A0A9D4UMF1"/>
<dbReference type="EMBL" id="JABFUD020000014">
    <property type="protein sequence ID" value="KAI5070008.1"/>
    <property type="molecule type" value="Genomic_DNA"/>
</dbReference>
<accession>A0A9D4UMF1</accession>
<evidence type="ECO:0000313" key="2">
    <source>
        <dbReference type="Proteomes" id="UP000886520"/>
    </source>
</evidence>
<reference evidence="1" key="1">
    <citation type="submission" date="2021-01" db="EMBL/GenBank/DDBJ databases">
        <title>Adiantum capillus-veneris genome.</title>
        <authorList>
            <person name="Fang Y."/>
            <person name="Liao Q."/>
        </authorList>
    </citation>
    <scope>NUCLEOTIDE SEQUENCE</scope>
    <source>
        <strain evidence="1">H3</strain>
        <tissue evidence="1">Leaf</tissue>
    </source>
</reference>
<evidence type="ECO:0000313" key="1">
    <source>
        <dbReference type="EMBL" id="KAI5070008.1"/>
    </source>
</evidence>
<name>A0A9D4UMF1_ADICA</name>
<keyword evidence="2" id="KW-1185">Reference proteome</keyword>
<comment type="caution">
    <text evidence="1">The sequence shown here is derived from an EMBL/GenBank/DDBJ whole genome shotgun (WGS) entry which is preliminary data.</text>
</comment>
<organism evidence="1 2">
    <name type="scientific">Adiantum capillus-veneris</name>
    <name type="common">Maidenhair fern</name>
    <dbReference type="NCBI Taxonomy" id="13818"/>
    <lineage>
        <taxon>Eukaryota</taxon>
        <taxon>Viridiplantae</taxon>
        <taxon>Streptophyta</taxon>
        <taxon>Embryophyta</taxon>
        <taxon>Tracheophyta</taxon>
        <taxon>Polypodiopsida</taxon>
        <taxon>Polypodiidae</taxon>
        <taxon>Polypodiales</taxon>
        <taxon>Pteridineae</taxon>
        <taxon>Pteridaceae</taxon>
        <taxon>Vittarioideae</taxon>
        <taxon>Adiantum</taxon>
    </lineage>
</organism>
<sequence>MMSAQVSVAKIRHYNLSQSVKKLTCAYSSYTLLILTTQLEGPSSTILPSLLPEDVISSGFSHSTQIKAAHWENERSHMEVEEKRSEHRWNRKGVRKRRRRWDDLATIKIIIKPRDNQARIRKGNEPAR</sequence>